<dbReference type="EMBL" id="JADEYC010000022">
    <property type="protein sequence ID" value="MBE9375584.1"/>
    <property type="molecule type" value="Genomic_DNA"/>
</dbReference>
<sequence>MSNEMLGEPDFVSSSAIRKYCENARKLFHPLYHELHVSAEELEIALKYVRSADPKAGGMDSRLRAKLVSRQLKHAASAVEVASKSAVGTYMAFLKHYSPEVTESRKKNSRKKFEFDE</sequence>
<keyword evidence="2" id="KW-1185">Reference proteome</keyword>
<organism evidence="1 2">
    <name type="scientific">Saccharopolyspora montiporae</name>
    <dbReference type="NCBI Taxonomy" id="2781240"/>
    <lineage>
        <taxon>Bacteria</taxon>
        <taxon>Bacillati</taxon>
        <taxon>Actinomycetota</taxon>
        <taxon>Actinomycetes</taxon>
        <taxon>Pseudonocardiales</taxon>
        <taxon>Pseudonocardiaceae</taxon>
        <taxon>Saccharopolyspora</taxon>
    </lineage>
</organism>
<accession>A0A929B962</accession>
<dbReference type="AlphaFoldDB" id="A0A929B962"/>
<evidence type="ECO:0000313" key="2">
    <source>
        <dbReference type="Proteomes" id="UP000598360"/>
    </source>
</evidence>
<proteinExistence type="predicted"/>
<evidence type="ECO:0000313" key="1">
    <source>
        <dbReference type="EMBL" id="MBE9375584.1"/>
    </source>
</evidence>
<name>A0A929B962_9PSEU</name>
<reference evidence="1" key="1">
    <citation type="submission" date="2020-10" db="EMBL/GenBank/DDBJ databases">
        <title>Diversity and distribution of actinomycetes associated with coral in the coast of Hainan.</title>
        <authorList>
            <person name="Li F."/>
        </authorList>
    </citation>
    <scope>NUCLEOTIDE SEQUENCE</scope>
    <source>
        <strain evidence="1">HNM0983</strain>
    </source>
</reference>
<protein>
    <submittedName>
        <fullName evidence="1">Uncharacterized protein</fullName>
    </submittedName>
</protein>
<dbReference type="NCBIfam" id="NF041213">
    <property type="entry name" value="plasmid_TraA"/>
    <property type="match status" value="1"/>
</dbReference>
<comment type="caution">
    <text evidence="1">The sequence shown here is derived from an EMBL/GenBank/DDBJ whole genome shotgun (WGS) entry which is preliminary data.</text>
</comment>
<dbReference type="InterPro" id="IPR053789">
    <property type="entry name" value="TraA-like"/>
</dbReference>
<dbReference type="Proteomes" id="UP000598360">
    <property type="component" value="Unassembled WGS sequence"/>
</dbReference>
<gene>
    <name evidence="1" type="ORF">IQ251_14115</name>
</gene>